<keyword evidence="1" id="KW-0812">Transmembrane</keyword>
<accession>A0AAE1HGQ1</accession>
<organism evidence="2 3">
    <name type="scientific">Frankliniella fusca</name>
    <dbReference type="NCBI Taxonomy" id="407009"/>
    <lineage>
        <taxon>Eukaryota</taxon>
        <taxon>Metazoa</taxon>
        <taxon>Ecdysozoa</taxon>
        <taxon>Arthropoda</taxon>
        <taxon>Hexapoda</taxon>
        <taxon>Insecta</taxon>
        <taxon>Pterygota</taxon>
        <taxon>Neoptera</taxon>
        <taxon>Paraneoptera</taxon>
        <taxon>Thysanoptera</taxon>
        <taxon>Terebrantia</taxon>
        <taxon>Thripoidea</taxon>
        <taxon>Thripidae</taxon>
        <taxon>Frankliniella</taxon>
    </lineage>
</organism>
<reference evidence="2" key="2">
    <citation type="journal article" date="2023" name="BMC Genomics">
        <title>Pest status, molecular evolution, and epigenetic factors derived from the genome assembly of Frankliniella fusca, a thysanopteran phytovirus vector.</title>
        <authorList>
            <person name="Catto M.A."/>
            <person name="Labadie P.E."/>
            <person name="Jacobson A.L."/>
            <person name="Kennedy G.G."/>
            <person name="Srinivasan R."/>
            <person name="Hunt B.G."/>
        </authorList>
    </citation>
    <scope>NUCLEOTIDE SEQUENCE</scope>
    <source>
        <strain evidence="2">PL_HMW_Pooled</strain>
    </source>
</reference>
<dbReference type="EMBL" id="JAHWGI010000994">
    <property type="protein sequence ID" value="KAK3920356.1"/>
    <property type="molecule type" value="Genomic_DNA"/>
</dbReference>
<dbReference type="AlphaFoldDB" id="A0AAE1HGQ1"/>
<evidence type="ECO:0000313" key="2">
    <source>
        <dbReference type="EMBL" id="KAK3920356.1"/>
    </source>
</evidence>
<keyword evidence="1" id="KW-1133">Transmembrane helix</keyword>
<evidence type="ECO:0000256" key="1">
    <source>
        <dbReference type="SAM" id="Phobius"/>
    </source>
</evidence>
<evidence type="ECO:0000313" key="3">
    <source>
        <dbReference type="Proteomes" id="UP001219518"/>
    </source>
</evidence>
<keyword evidence="3" id="KW-1185">Reference proteome</keyword>
<proteinExistence type="predicted"/>
<keyword evidence="1" id="KW-0472">Membrane</keyword>
<dbReference type="Proteomes" id="UP001219518">
    <property type="component" value="Unassembled WGS sequence"/>
</dbReference>
<feature type="transmembrane region" description="Helical" evidence="1">
    <location>
        <begin position="58"/>
        <end position="76"/>
    </location>
</feature>
<feature type="transmembrane region" description="Helical" evidence="1">
    <location>
        <begin position="97"/>
        <end position="120"/>
    </location>
</feature>
<reference evidence="2" key="1">
    <citation type="submission" date="2021-07" db="EMBL/GenBank/DDBJ databases">
        <authorList>
            <person name="Catto M.A."/>
            <person name="Jacobson A."/>
            <person name="Kennedy G."/>
            <person name="Labadie P."/>
            <person name="Hunt B.G."/>
            <person name="Srinivasan R."/>
        </authorList>
    </citation>
    <scope>NUCLEOTIDE SEQUENCE</scope>
    <source>
        <strain evidence="2">PL_HMW_Pooled</strain>
        <tissue evidence="2">Head</tissue>
    </source>
</reference>
<protein>
    <submittedName>
        <fullName evidence="2">Coproporphyrin III ferrochelatase</fullName>
    </submittedName>
</protein>
<sequence length="128" mass="14141">MGFLFDYIEKLRAQGLTTGGLNTMNETQGVKPFHVNISVKLVDNTLCETGQLLTGLPVNIFSSVSSLCTFLPFTFLSPNLAKQWKTPMEKTEVHRPYLSCAVFSTFVILNPCAFVVLLLLCTPIPVVL</sequence>
<name>A0AAE1HGQ1_9NEOP</name>
<comment type="caution">
    <text evidence="2">The sequence shown here is derived from an EMBL/GenBank/DDBJ whole genome shotgun (WGS) entry which is preliminary data.</text>
</comment>
<gene>
    <name evidence="2" type="ORF">KUF71_009643</name>
</gene>